<dbReference type="Pfam" id="PF00070">
    <property type="entry name" value="Pyr_redox"/>
    <property type="match status" value="1"/>
</dbReference>
<dbReference type="InterPro" id="IPR036188">
    <property type="entry name" value="FAD/NAD-bd_sf"/>
</dbReference>
<evidence type="ECO:0000313" key="2">
    <source>
        <dbReference type="EMBL" id="CAF4437661.1"/>
    </source>
</evidence>
<dbReference type="SUPFAM" id="SSF51905">
    <property type="entry name" value="FAD/NAD(P)-binding domain"/>
    <property type="match status" value="1"/>
</dbReference>
<comment type="caution">
    <text evidence="2">The sequence shown here is derived from an EMBL/GenBank/DDBJ whole genome shotgun (WGS) entry which is preliminary data.</text>
</comment>
<feature type="non-terminal residue" evidence="2">
    <location>
        <position position="69"/>
    </location>
</feature>
<proteinExistence type="predicted"/>
<dbReference type="Gene3D" id="3.50.50.60">
    <property type="entry name" value="FAD/NAD(P)-binding domain"/>
    <property type="match status" value="1"/>
</dbReference>
<dbReference type="AlphaFoldDB" id="A0A8S2WER2"/>
<feature type="domain" description="Pyridine nucleotide-disulphide oxidoreductase N-terminal" evidence="1">
    <location>
        <begin position="1"/>
        <end position="67"/>
    </location>
</feature>
<gene>
    <name evidence="2" type="ORF">SMN809_LOCUS32127</name>
</gene>
<name>A0A8S2WER2_9BILA</name>
<evidence type="ECO:0000259" key="1">
    <source>
        <dbReference type="Pfam" id="PF00070"/>
    </source>
</evidence>
<dbReference type="InterPro" id="IPR039648">
    <property type="entry name" value="DHPH_N"/>
</dbReference>
<accession>A0A8S2WER2</accession>
<feature type="non-terminal residue" evidence="2">
    <location>
        <position position="1"/>
    </location>
</feature>
<organism evidence="2 3">
    <name type="scientific">Rotaria magnacalcarata</name>
    <dbReference type="NCBI Taxonomy" id="392030"/>
    <lineage>
        <taxon>Eukaryota</taxon>
        <taxon>Metazoa</taxon>
        <taxon>Spiralia</taxon>
        <taxon>Gnathifera</taxon>
        <taxon>Rotifera</taxon>
        <taxon>Eurotatoria</taxon>
        <taxon>Bdelloidea</taxon>
        <taxon>Philodinida</taxon>
        <taxon>Philodinidae</taxon>
        <taxon>Rotaria</taxon>
    </lineage>
</organism>
<protein>
    <recommendedName>
        <fullName evidence="1">Pyridine nucleotide-disulphide oxidoreductase N-terminal domain-containing protein</fullName>
    </recommendedName>
</protein>
<reference evidence="2" key="1">
    <citation type="submission" date="2021-02" db="EMBL/GenBank/DDBJ databases">
        <authorList>
            <person name="Nowell W R."/>
        </authorList>
    </citation>
    <scope>NUCLEOTIDE SEQUENCE</scope>
</reference>
<dbReference type="Proteomes" id="UP000676336">
    <property type="component" value="Unassembled WGS sequence"/>
</dbReference>
<sequence>IGDSFIALELCGWLTTGLNEKKTVSVVMRSKIPMARIFGQRIGQALQKIHEKNGAIFYPQANVTKLTVR</sequence>
<dbReference type="EMBL" id="CAJOBI010066322">
    <property type="protein sequence ID" value="CAF4437661.1"/>
    <property type="molecule type" value="Genomic_DNA"/>
</dbReference>
<evidence type="ECO:0000313" key="3">
    <source>
        <dbReference type="Proteomes" id="UP000676336"/>
    </source>
</evidence>